<dbReference type="GO" id="GO:0004497">
    <property type="term" value="F:monooxygenase activity"/>
    <property type="evidence" value="ECO:0007669"/>
    <property type="project" value="UniProtKB-KW"/>
</dbReference>
<evidence type="ECO:0000256" key="4">
    <source>
        <dbReference type="ARBA" id="ARBA00022617"/>
    </source>
</evidence>
<dbReference type="CDD" id="cd20655">
    <property type="entry name" value="CYP93"/>
    <property type="match status" value="1"/>
</dbReference>
<reference evidence="12 13" key="1">
    <citation type="journal article" date="2021" name="Hortic Res">
        <title>The domestication of Cucurbita argyrosperma as revealed by the genome of its wild relative.</title>
        <authorList>
            <person name="Barrera-Redondo J."/>
            <person name="Sanchez-de la Vega G."/>
            <person name="Aguirre-Liguori J.A."/>
            <person name="Castellanos-Morales G."/>
            <person name="Gutierrez-Guerrero Y.T."/>
            <person name="Aguirre-Dugua X."/>
            <person name="Aguirre-Planter E."/>
            <person name="Tenaillon M.I."/>
            <person name="Lira-Saade R."/>
            <person name="Eguiarte L.E."/>
        </authorList>
    </citation>
    <scope>NUCLEOTIDE SEQUENCE [LARGE SCALE GENOMIC DNA]</scope>
    <source>
        <strain evidence="12">JBR-2021</strain>
    </source>
</reference>
<evidence type="ECO:0000256" key="1">
    <source>
        <dbReference type="ARBA" id="ARBA00001971"/>
    </source>
</evidence>
<evidence type="ECO:0000256" key="9">
    <source>
        <dbReference type="ARBA" id="ARBA00023136"/>
    </source>
</evidence>
<dbReference type="GO" id="GO:0020037">
    <property type="term" value="F:heme binding"/>
    <property type="evidence" value="ECO:0007669"/>
    <property type="project" value="InterPro"/>
</dbReference>
<dbReference type="InterPro" id="IPR017972">
    <property type="entry name" value="Cyt_P450_CS"/>
</dbReference>
<dbReference type="PROSITE" id="PS00086">
    <property type="entry name" value="CYTOCHROME_P450"/>
    <property type="match status" value="1"/>
</dbReference>
<keyword evidence="6 10" id="KW-0560">Oxidoreductase</keyword>
<keyword evidence="11" id="KW-1133">Transmembrane helix</keyword>
<dbReference type="InterPro" id="IPR001128">
    <property type="entry name" value="Cyt_P450"/>
</dbReference>
<keyword evidence="5 10" id="KW-0479">Metal-binding</keyword>
<dbReference type="Pfam" id="PF00067">
    <property type="entry name" value="p450"/>
    <property type="match status" value="1"/>
</dbReference>
<keyword evidence="8 10" id="KW-0503">Monooxygenase</keyword>
<dbReference type="PANTHER" id="PTHR47943:SF8">
    <property type="entry name" value="CYTOCHROME P450"/>
    <property type="match status" value="1"/>
</dbReference>
<evidence type="ECO:0000313" key="13">
    <source>
        <dbReference type="Proteomes" id="UP000685013"/>
    </source>
</evidence>
<dbReference type="GO" id="GO:0005506">
    <property type="term" value="F:iron ion binding"/>
    <property type="evidence" value="ECO:0007669"/>
    <property type="project" value="InterPro"/>
</dbReference>
<feature type="transmembrane region" description="Helical" evidence="11">
    <location>
        <begin position="65"/>
        <end position="82"/>
    </location>
</feature>
<keyword evidence="7 10" id="KW-0408">Iron</keyword>
<organism evidence="12 13">
    <name type="scientific">Cucurbita argyrosperma subsp. sororia</name>
    <dbReference type="NCBI Taxonomy" id="37648"/>
    <lineage>
        <taxon>Eukaryota</taxon>
        <taxon>Viridiplantae</taxon>
        <taxon>Streptophyta</taxon>
        <taxon>Embryophyta</taxon>
        <taxon>Tracheophyta</taxon>
        <taxon>Spermatophyta</taxon>
        <taxon>Magnoliopsida</taxon>
        <taxon>eudicotyledons</taxon>
        <taxon>Gunneridae</taxon>
        <taxon>Pentapetalae</taxon>
        <taxon>rosids</taxon>
        <taxon>fabids</taxon>
        <taxon>Cucurbitales</taxon>
        <taxon>Cucurbitaceae</taxon>
        <taxon>Cucurbiteae</taxon>
        <taxon>Cucurbita</taxon>
    </lineage>
</organism>
<dbReference type="GO" id="GO:0016705">
    <property type="term" value="F:oxidoreductase activity, acting on paired donors, with incorporation or reduction of molecular oxygen"/>
    <property type="evidence" value="ECO:0007669"/>
    <property type="project" value="InterPro"/>
</dbReference>
<keyword evidence="13" id="KW-1185">Reference proteome</keyword>
<sequence>MDMCNRGLGMEVHNGHRLLHTAPCRGPWPVAMMPKLSVSLACVCLSMALHLDLREAKMADSTSYLLYIALSFLFIILLHYLVHRPSNGRTPPSPPALPLIGHLHHFSPSVCKSFHNLAARYGDLLFLRLGSVRCVVVSSASYATEIYKTQDVTFSSRPKFAFGDELPYAKAGFFAAEYGDYWRFMKKLTMTELLSQRQVERSRAVRREEMLKFLKKLADCGENNEAVDLGAELVKLTNNSTCRLVMSTRCSGDDSDEAEKIRILVKETFEMATKVAFGDVFGWPLERLAFWMFGKHAKDVTMRYDEILENILTQHEERAKKEGLDREDRDLMDILLKVYQDHNAEFKITRTNIKAFLLDLFLGGTGTSTEVSQWTMAELLNHPEVFNKLRNEINAVVGTTRLVGEDDVPNLPYLQAVVKEALRLYPAVPIAMRASQEDCTIDGFHVPKNTMVAVNLFHIMRDPKIWENPNEFEPERFTGEVRYEIKGQQGSGFVPFGGGRRGCPGSTLAFSFISTVTAAMVQCFDWKIIGGSKVDMEIGAAFTLPMANPLLCVPLLRFHARDFNF</sequence>
<comment type="cofactor">
    <cofactor evidence="1">
        <name>heme</name>
        <dbReference type="ChEBI" id="CHEBI:30413"/>
    </cofactor>
</comment>
<evidence type="ECO:0000256" key="2">
    <source>
        <dbReference type="ARBA" id="ARBA00004370"/>
    </source>
</evidence>
<name>A0AAV6MIH8_9ROSI</name>
<evidence type="ECO:0000256" key="5">
    <source>
        <dbReference type="ARBA" id="ARBA00022723"/>
    </source>
</evidence>
<comment type="subcellular location">
    <subcellularLocation>
        <location evidence="2">Membrane</location>
    </subcellularLocation>
</comment>
<dbReference type="FunFam" id="1.10.630.10:FF:000019">
    <property type="entry name" value="Cytochrome P450 family protein"/>
    <property type="match status" value="1"/>
</dbReference>
<keyword evidence="9 11" id="KW-0472">Membrane</keyword>
<evidence type="ECO:0000256" key="6">
    <source>
        <dbReference type="ARBA" id="ARBA00023002"/>
    </source>
</evidence>
<evidence type="ECO:0000313" key="12">
    <source>
        <dbReference type="EMBL" id="KAG6581590.1"/>
    </source>
</evidence>
<evidence type="ECO:0000256" key="11">
    <source>
        <dbReference type="SAM" id="Phobius"/>
    </source>
</evidence>
<keyword evidence="11" id="KW-0812">Transmembrane</keyword>
<evidence type="ECO:0000256" key="3">
    <source>
        <dbReference type="ARBA" id="ARBA00010617"/>
    </source>
</evidence>
<evidence type="ECO:0000256" key="7">
    <source>
        <dbReference type="ARBA" id="ARBA00023004"/>
    </source>
</evidence>
<dbReference type="Proteomes" id="UP000685013">
    <property type="component" value="Chromosome 14"/>
</dbReference>
<evidence type="ECO:0000256" key="8">
    <source>
        <dbReference type="ARBA" id="ARBA00023033"/>
    </source>
</evidence>
<dbReference type="EMBL" id="JAGKQH010000014">
    <property type="protein sequence ID" value="KAG6581590.1"/>
    <property type="molecule type" value="Genomic_DNA"/>
</dbReference>
<gene>
    <name evidence="12" type="primary">CYP705A20</name>
    <name evidence="12" type="ORF">SDJN03_21592</name>
</gene>
<comment type="caution">
    <text evidence="12">The sequence shown here is derived from an EMBL/GenBank/DDBJ whole genome shotgun (WGS) entry which is preliminary data.</text>
</comment>
<evidence type="ECO:0000256" key="10">
    <source>
        <dbReference type="RuleBase" id="RU000461"/>
    </source>
</evidence>
<keyword evidence="4 10" id="KW-0349">Heme</keyword>
<protein>
    <submittedName>
        <fullName evidence="12">Cytochrome P450 705A20</fullName>
    </submittedName>
</protein>
<comment type="similarity">
    <text evidence="3 10">Belongs to the cytochrome P450 family.</text>
</comment>
<dbReference type="AlphaFoldDB" id="A0AAV6MIH8"/>
<accession>A0AAV6MIH8</accession>
<proteinExistence type="inferred from homology"/>
<dbReference type="PANTHER" id="PTHR47943">
    <property type="entry name" value="CYTOCHROME P450 93A3-LIKE"/>
    <property type="match status" value="1"/>
</dbReference>
<feature type="non-terminal residue" evidence="12">
    <location>
        <position position="1"/>
    </location>
</feature>
<dbReference type="GO" id="GO:0016020">
    <property type="term" value="C:membrane"/>
    <property type="evidence" value="ECO:0007669"/>
    <property type="project" value="UniProtKB-SubCell"/>
</dbReference>